<sequence>MADVVVSAPVPQAVAVVSKAAASTAHAARDIPRVRTTITLPESMVGGILRHPGRERVGSSAHKLLASRAY</sequence>
<protein>
    <submittedName>
        <fullName evidence="1">Uncharacterized protein</fullName>
    </submittedName>
</protein>
<proteinExistence type="predicted"/>
<keyword evidence="2" id="KW-1185">Reference proteome</keyword>
<dbReference type="AlphaFoldDB" id="U5EMD7"/>
<dbReference type="Proteomes" id="UP000017048">
    <property type="component" value="Unassembled WGS sequence"/>
</dbReference>
<accession>U5EMD7</accession>
<organism evidence="1 2">
    <name type="scientific">Nocardia asteroides NBRC 15531</name>
    <dbReference type="NCBI Taxonomy" id="1110697"/>
    <lineage>
        <taxon>Bacteria</taxon>
        <taxon>Bacillati</taxon>
        <taxon>Actinomycetota</taxon>
        <taxon>Actinomycetes</taxon>
        <taxon>Mycobacteriales</taxon>
        <taxon>Nocardiaceae</taxon>
        <taxon>Nocardia</taxon>
    </lineage>
</organism>
<reference evidence="1 2" key="1">
    <citation type="journal article" date="2014" name="BMC Genomics">
        <title>Genome based analysis of type-I polyketide synthase and nonribosomal peptide synthetase gene clusters in seven strains of five representative Nocardia species.</title>
        <authorList>
            <person name="Komaki H."/>
            <person name="Ichikawa N."/>
            <person name="Hosoyama A."/>
            <person name="Takahashi-Nakaguchi A."/>
            <person name="Matsuzawa T."/>
            <person name="Suzuki K."/>
            <person name="Fujita N."/>
            <person name="Gonoi T."/>
        </authorList>
    </citation>
    <scope>NUCLEOTIDE SEQUENCE [LARGE SCALE GENOMIC DNA]</scope>
    <source>
        <strain evidence="1 2">NBRC 15531</strain>
    </source>
</reference>
<comment type="caution">
    <text evidence="1">The sequence shown here is derived from an EMBL/GenBank/DDBJ whole genome shotgun (WGS) entry which is preliminary data.</text>
</comment>
<dbReference type="EMBL" id="BAFO02000035">
    <property type="protein sequence ID" value="GAD87556.1"/>
    <property type="molecule type" value="Genomic_DNA"/>
</dbReference>
<gene>
    <name evidence="1" type="ORF">NCAST_35_00780</name>
</gene>
<name>U5EMD7_NOCAS</name>
<evidence type="ECO:0000313" key="2">
    <source>
        <dbReference type="Proteomes" id="UP000017048"/>
    </source>
</evidence>
<evidence type="ECO:0000313" key="1">
    <source>
        <dbReference type="EMBL" id="GAD87556.1"/>
    </source>
</evidence>